<comment type="caution">
    <text evidence="3">The sequence shown here is derived from an EMBL/GenBank/DDBJ whole genome shotgun (WGS) entry which is preliminary data.</text>
</comment>
<feature type="compositionally biased region" description="Polar residues" evidence="1">
    <location>
        <begin position="281"/>
        <end position="296"/>
    </location>
</feature>
<evidence type="ECO:0000259" key="2">
    <source>
        <dbReference type="Pfam" id="PF12146"/>
    </source>
</evidence>
<keyword evidence="4" id="KW-1185">Reference proteome</keyword>
<dbReference type="InterPro" id="IPR022742">
    <property type="entry name" value="Hydrolase_4"/>
</dbReference>
<feature type="region of interest" description="Disordered" evidence="1">
    <location>
        <begin position="236"/>
        <end position="258"/>
    </location>
</feature>
<evidence type="ECO:0000313" key="3">
    <source>
        <dbReference type="EMBL" id="KAL1585268.1"/>
    </source>
</evidence>
<dbReference type="InterPro" id="IPR029058">
    <property type="entry name" value="AB_hydrolase_fold"/>
</dbReference>
<dbReference type="Gene3D" id="3.40.50.1820">
    <property type="entry name" value="alpha/beta hydrolase"/>
    <property type="match status" value="1"/>
</dbReference>
<dbReference type="AlphaFoldDB" id="A0AB34KKE1"/>
<feature type="region of interest" description="Disordered" evidence="1">
    <location>
        <begin position="279"/>
        <end position="300"/>
    </location>
</feature>
<evidence type="ECO:0000313" key="4">
    <source>
        <dbReference type="Proteomes" id="UP000803884"/>
    </source>
</evidence>
<dbReference type="GeneID" id="96007287"/>
<organism evidence="3 4">
    <name type="scientific">Cladosporium halotolerans</name>
    <dbReference type="NCBI Taxonomy" id="1052096"/>
    <lineage>
        <taxon>Eukaryota</taxon>
        <taxon>Fungi</taxon>
        <taxon>Dikarya</taxon>
        <taxon>Ascomycota</taxon>
        <taxon>Pezizomycotina</taxon>
        <taxon>Dothideomycetes</taxon>
        <taxon>Dothideomycetidae</taxon>
        <taxon>Cladosporiales</taxon>
        <taxon>Cladosporiaceae</taxon>
        <taxon>Cladosporium</taxon>
    </lineage>
</organism>
<dbReference type="EMBL" id="JAAQHG020000020">
    <property type="protein sequence ID" value="KAL1585268.1"/>
    <property type="molecule type" value="Genomic_DNA"/>
</dbReference>
<dbReference type="RefSeq" id="XP_069228374.1">
    <property type="nucleotide sequence ID" value="XM_069374449.1"/>
</dbReference>
<dbReference type="Proteomes" id="UP000803884">
    <property type="component" value="Unassembled WGS sequence"/>
</dbReference>
<accession>A0AB34KKE1</accession>
<gene>
    <name evidence="3" type="ORF">WHR41_05844</name>
</gene>
<evidence type="ECO:0000256" key="1">
    <source>
        <dbReference type="SAM" id="MobiDB-lite"/>
    </source>
</evidence>
<dbReference type="SUPFAM" id="SSF53474">
    <property type="entry name" value="alpha/beta-Hydrolases"/>
    <property type="match status" value="1"/>
</dbReference>
<feature type="domain" description="Serine aminopeptidase S33" evidence="2">
    <location>
        <begin position="72"/>
        <end position="195"/>
    </location>
</feature>
<name>A0AB34KKE1_9PEZI</name>
<protein>
    <recommendedName>
        <fullName evidence="2">Serine aminopeptidase S33 domain-containing protein</fullName>
    </recommendedName>
</protein>
<reference evidence="3 4" key="1">
    <citation type="journal article" date="2020" name="Microbiol. Resour. Announc.">
        <title>Draft Genome Sequence of a Cladosporium Species Isolated from the Mesophotic Ascidian Didemnum maculosum.</title>
        <authorList>
            <person name="Gioti A."/>
            <person name="Siaperas R."/>
            <person name="Nikolaivits E."/>
            <person name="Le Goff G."/>
            <person name="Ouazzani J."/>
            <person name="Kotoulas G."/>
            <person name="Topakas E."/>
        </authorList>
    </citation>
    <scope>NUCLEOTIDE SEQUENCE [LARGE SCALE GENOMIC DNA]</scope>
    <source>
        <strain evidence="3 4">TM138-S3</strain>
    </source>
</reference>
<proteinExistence type="predicted"/>
<dbReference type="Pfam" id="PF12146">
    <property type="entry name" value="Hydrolase_4"/>
    <property type="match status" value="1"/>
</dbReference>
<sequence>MSSFRIHEHALGTTHIREYPGALADEEDDDLKLAIKQYVPYDNPTPKPGDVTIIGGHANGFPKELYEPLWEELYQKLKAKGVAIRSIWIADVAHQGQSGVMNEKKLGGDPSWNDHPRDLFLMINHFRAQIKQPIVGIGHSMGGCHLVNLSLMHPRLFTTLVLMDPVIQRLPNRQGNFGPAKASTVRRDIWPSRKAAEASFKRSKFYQTWDPRVLDLWIKYGLRDLPTLLHPTATAASGTLPAPNADPSSATVPPEKGTETQVTLTTTKHQEVFTFMRPNFPSATSPDPETNPNPVTNPDVDLEAGPNTPFYRPEPIATFRQLPHLRPSVLYVFGDQSALSAPLLKADKMAQTGTGAGGSGGVKKDRVREVTFEGVGHLIPMEVVEKTADAAQEWLTLELSNWKSRDAEQRLQWAHIPREERGRMSEEFIKVMKSDWMNAPEKSKL</sequence>